<organism evidence="2 3">
    <name type="scientific">Melipona bicolor</name>
    <dbReference type="NCBI Taxonomy" id="60889"/>
    <lineage>
        <taxon>Eukaryota</taxon>
        <taxon>Metazoa</taxon>
        <taxon>Ecdysozoa</taxon>
        <taxon>Arthropoda</taxon>
        <taxon>Hexapoda</taxon>
        <taxon>Insecta</taxon>
        <taxon>Pterygota</taxon>
        <taxon>Neoptera</taxon>
        <taxon>Endopterygota</taxon>
        <taxon>Hymenoptera</taxon>
        <taxon>Apocrita</taxon>
        <taxon>Aculeata</taxon>
        <taxon>Apoidea</taxon>
        <taxon>Anthophila</taxon>
        <taxon>Apidae</taxon>
        <taxon>Melipona</taxon>
    </lineage>
</organism>
<comment type="caution">
    <text evidence="2">The sequence shown here is derived from an EMBL/GenBank/DDBJ whole genome shotgun (WGS) entry which is preliminary data.</text>
</comment>
<dbReference type="Proteomes" id="UP001177670">
    <property type="component" value="Unassembled WGS sequence"/>
</dbReference>
<proteinExistence type="predicted"/>
<dbReference type="AlphaFoldDB" id="A0AA40FQD1"/>
<sequence length="154" mass="16149">MFLGGVGALPGERPAPAVTLAVLLGGDLEVIMLSGVGGPEVPRRNASDALVTLCSVVVGKNRTRARGRPRLQALSPYQCASALRVTVKSTPHAHCTPTTQSAADSTTRTVACALHSMRGVRNRGRPSAPAQYALRSVPRRPPCTEGHTCRQDCA</sequence>
<evidence type="ECO:0000256" key="1">
    <source>
        <dbReference type="SAM" id="MobiDB-lite"/>
    </source>
</evidence>
<name>A0AA40FQD1_9HYME</name>
<dbReference type="EMBL" id="JAHYIQ010000020">
    <property type="protein sequence ID" value="KAK1123423.1"/>
    <property type="molecule type" value="Genomic_DNA"/>
</dbReference>
<gene>
    <name evidence="2" type="ORF">K0M31_008131</name>
</gene>
<keyword evidence="3" id="KW-1185">Reference proteome</keyword>
<evidence type="ECO:0000313" key="3">
    <source>
        <dbReference type="Proteomes" id="UP001177670"/>
    </source>
</evidence>
<accession>A0AA40FQD1</accession>
<reference evidence="2" key="1">
    <citation type="submission" date="2021-10" db="EMBL/GenBank/DDBJ databases">
        <title>Melipona bicolor Genome sequencing and assembly.</title>
        <authorList>
            <person name="Araujo N.S."/>
            <person name="Arias M.C."/>
        </authorList>
    </citation>
    <scope>NUCLEOTIDE SEQUENCE</scope>
    <source>
        <strain evidence="2">USP_2M_L1-L4_2017</strain>
        <tissue evidence="2">Whole body</tissue>
    </source>
</reference>
<protein>
    <submittedName>
        <fullName evidence="2">Uncharacterized protein</fullName>
    </submittedName>
</protein>
<evidence type="ECO:0000313" key="2">
    <source>
        <dbReference type="EMBL" id="KAK1123423.1"/>
    </source>
</evidence>
<feature type="region of interest" description="Disordered" evidence="1">
    <location>
        <begin position="120"/>
        <end position="145"/>
    </location>
</feature>